<dbReference type="GO" id="GO:0016592">
    <property type="term" value="C:mediator complex"/>
    <property type="evidence" value="ECO:0007669"/>
    <property type="project" value="InterPro"/>
</dbReference>
<comment type="subcellular location">
    <subcellularLocation>
        <location evidence="4">Nucleus</location>
    </subcellularLocation>
</comment>
<comment type="cofactor">
    <cofactor evidence="1">
        <name>Mn(2+)</name>
        <dbReference type="ChEBI" id="CHEBI:29035"/>
    </cofactor>
</comment>
<accession>A0A8S1HFQ8</accession>
<evidence type="ECO:0000256" key="10">
    <source>
        <dbReference type="ARBA" id="ARBA00022723"/>
    </source>
</evidence>
<keyword evidence="18" id="KW-0539">Nucleus</keyword>
<evidence type="ECO:0000313" key="24">
    <source>
        <dbReference type="Proteomes" id="UP000835052"/>
    </source>
</evidence>
<evidence type="ECO:0000256" key="21">
    <source>
        <dbReference type="SAM" id="MobiDB-lite"/>
    </source>
</evidence>
<dbReference type="GO" id="GO:0046872">
    <property type="term" value="F:metal ion binding"/>
    <property type="evidence" value="ECO:0007669"/>
    <property type="project" value="UniProtKB-KW"/>
</dbReference>
<dbReference type="AlphaFoldDB" id="A0A8S1HFQ8"/>
<keyword evidence="10" id="KW-0479">Metal-binding</keyword>
<feature type="compositionally biased region" description="Basic and acidic residues" evidence="21">
    <location>
        <begin position="215"/>
        <end position="231"/>
    </location>
</feature>
<dbReference type="GO" id="GO:0008419">
    <property type="term" value="F:RNA lariat debranching enzyme activity"/>
    <property type="evidence" value="ECO:0007669"/>
    <property type="project" value="TreeGrafter"/>
</dbReference>
<evidence type="ECO:0000256" key="7">
    <source>
        <dbReference type="ARBA" id="ARBA00011837"/>
    </source>
</evidence>
<evidence type="ECO:0000256" key="16">
    <source>
        <dbReference type="ARBA" id="ARBA00023163"/>
    </source>
</evidence>
<dbReference type="FunFam" id="2.40.320.10:FF:000013">
    <property type="entry name" value="Mediator of RNA polymerase II transcription subunit 18"/>
    <property type="match status" value="1"/>
</dbReference>
<proteinExistence type="inferred from homology"/>
<protein>
    <recommendedName>
        <fullName evidence="8">Mediator of RNA polymerase II transcription subunit 18</fullName>
    </recommendedName>
    <alternativeName>
        <fullName evidence="20">Mediator complex subunit 18</fullName>
    </alternativeName>
</protein>
<evidence type="ECO:0000256" key="13">
    <source>
        <dbReference type="ARBA" id="ARBA00023004"/>
    </source>
</evidence>
<dbReference type="InterPro" id="IPR029052">
    <property type="entry name" value="Metallo-depent_PP-like"/>
</dbReference>
<evidence type="ECO:0000256" key="15">
    <source>
        <dbReference type="ARBA" id="ARBA00023159"/>
    </source>
</evidence>
<comment type="cofactor">
    <cofactor evidence="3">
        <name>Fe(2+)</name>
        <dbReference type="ChEBI" id="CHEBI:29033"/>
    </cofactor>
</comment>
<feature type="domain" description="Lariat debranching enzyme C-terminal" evidence="22">
    <location>
        <begin position="488"/>
        <end position="638"/>
    </location>
</feature>
<evidence type="ECO:0000313" key="23">
    <source>
        <dbReference type="EMBL" id="CAD6195506.1"/>
    </source>
</evidence>
<comment type="similarity">
    <text evidence="5">Belongs to the lariat debranching enzyme family.</text>
</comment>
<dbReference type="InterPro" id="IPR041816">
    <property type="entry name" value="Dbr1_N"/>
</dbReference>
<gene>
    <name evidence="23" type="ORF">CAUJ_LOCUS11425</name>
</gene>
<evidence type="ECO:0000256" key="20">
    <source>
        <dbReference type="ARBA" id="ARBA00032012"/>
    </source>
</evidence>
<dbReference type="GO" id="GO:0000398">
    <property type="term" value="P:mRNA splicing, via spliceosome"/>
    <property type="evidence" value="ECO:0007669"/>
    <property type="project" value="TreeGrafter"/>
</dbReference>
<evidence type="ECO:0000256" key="9">
    <source>
        <dbReference type="ARBA" id="ARBA00022664"/>
    </source>
</evidence>
<evidence type="ECO:0000256" key="14">
    <source>
        <dbReference type="ARBA" id="ARBA00023015"/>
    </source>
</evidence>
<sequence length="1173" mass="133504">MADRESENAPKSKASIPSTTYQTQECILYGSVFSEFLPDLERRLAGLCDPGNEEYNEHEMSFSLRTGNPTPDVTIRLRRRFRSDAYHNNQWLLRYIGVPEPDEKCPVIVRKVIDSVCYSHDMMVFAKTLGLRMDYEYITKGSVWTNGKIKIVTSHLQRSERPGHYDSTMIRKLSDSVLVEMSISLPESAEYTQEAKRLRDFADQFVPLMCRGNKKEDNAAEKGPEENEKENRKKKTARIAILGCGHGFMDAAYSLLADLERKRKIKFDLLMCCGDFQSARHHGDRLSMHVNPRKDRGLQDFYQYYSGEKVAPILTVFVGGNHEASAFLAEIPNGGFVAPNIYFLGHAGVVRFAGIRIGGLSGIYQEKQYYRGRYEQPPFQDHQVVSVYNVRWLDVWRLNQLRPADDDKSSNPLDIMLTHDWPAGITNYGDVKELIKMRPDFKRDIDRGRLGNTKTMELLLNIRPRYWFSAHMHVNFVATVPHKTAAGKNPQFDGANAPQPTKFEALASLDKPLLPQKAIHVLELDVEDDADFSLSYDPEWLAILKSTDVFMSTSRKNIYIRPPSPNSNKRRNFRPTTEELAAIRALGNLRISPEAFKKTAPPLLTRNEPANRHPWPILIYRNPQSENFCRWLGIKDLNKMHIDSNPRKVDVRIRTRSGRKKCCGSEQVATENEPPAPVIEGESRRKARIAVAGCAHGELDKIYDVLAEIEKERGFKFDLLICCGDFQSVRNYGDLHHMHVNQKYRNLQTFYKYYSGEKETPVLTMFVGGNHEASGYLAELPNGGWVAPKIYFMGFASVVRFAGLRIGGLSGIYNQREYLRGHYERPPFENFEVTSIYHVRNLDVWRLKQLRSADDDKLSNPLDIMVTHDWPSGITDFGDVKRLLRVKPYFEEDIKLGKLGNPGTMQLLYDIRPRYWLSAHLHVAFPALVPHKFVGADAPQPTRFIALDKPLPRRQFVQVLELDVEEDADFSLSHDPEWLAVLKSTDSFTSMSKNNIYMPSSSSNSDERHDFRPTAEELAAIQALGDLTILPEAFKHTAPPLLTQDEPANRDAPPSLFYRNPQSENFCRWLGIKDLNKMLIDSKSGGVGTPYYIDPTSSNGISQMETALDVGIEDFGDADFIIDRGNGVIERDEILLDDETEVPDPNLEGPEMKKSRLGVDYESLPGNIDAIDE</sequence>
<evidence type="ECO:0000256" key="4">
    <source>
        <dbReference type="ARBA" id="ARBA00004123"/>
    </source>
</evidence>
<dbReference type="Pfam" id="PF00149">
    <property type="entry name" value="Metallophos"/>
    <property type="match status" value="2"/>
</dbReference>
<feature type="region of interest" description="Disordered" evidence="21">
    <location>
        <begin position="215"/>
        <end position="234"/>
    </location>
</feature>
<dbReference type="PANTHER" id="PTHR12849:SF0">
    <property type="entry name" value="LARIAT DEBRANCHING ENZYME"/>
    <property type="match status" value="1"/>
</dbReference>
<reference evidence="23" key="1">
    <citation type="submission" date="2020-10" db="EMBL/GenBank/DDBJ databases">
        <authorList>
            <person name="Kikuchi T."/>
        </authorList>
    </citation>
    <scope>NUCLEOTIDE SEQUENCE</scope>
    <source>
        <strain evidence="23">NKZ352</strain>
    </source>
</reference>
<keyword evidence="9" id="KW-0507">mRNA processing</keyword>
<evidence type="ECO:0000259" key="22">
    <source>
        <dbReference type="SMART" id="SM01124"/>
    </source>
</evidence>
<comment type="cofactor">
    <cofactor evidence="2">
        <name>Zn(2+)</name>
        <dbReference type="ChEBI" id="CHEBI:29105"/>
    </cofactor>
</comment>
<organism evidence="23 24">
    <name type="scientific">Caenorhabditis auriculariae</name>
    <dbReference type="NCBI Taxonomy" id="2777116"/>
    <lineage>
        <taxon>Eukaryota</taxon>
        <taxon>Metazoa</taxon>
        <taxon>Ecdysozoa</taxon>
        <taxon>Nematoda</taxon>
        <taxon>Chromadorea</taxon>
        <taxon>Rhabditida</taxon>
        <taxon>Rhabditina</taxon>
        <taxon>Rhabditomorpha</taxon>
        <taxon>Rhabditoidea</taxon>
        <taxon>Rhabditidae</taxon>
        <taxon>Peloderinae</taxon>
        <taxon>Caenorhabditis</taxon>
    </lineage>
</organism>
<evidence type="ECO:0000256" key="19">
    <source>
        <dbReference type="ARBA" id="ARBA00025687"/>
    </source>
</evidence>
<dbReference type="Pfam" id="PF05011">
    <property type="entry name" value="DBR1"/>
    <property type="match status" value="2"/>
</dbReference>
<evidence type="ECO:0000256" key="2">
    <source>
        <dbReference type="ARBA" id="ARBA00001947"/>
    </source>
</evidence>
<dbReference type="Proteomes" id="UP000835052">
    <property type="component" value="Unassembled WGS sequence"/>
</dbReference>
<keyword evidence="11" id="KW-0378">Hydrolase</keyword>
<comment type="subunit">
    <text evidence="7">Component of the Mediator complex.</text>
</comment>
<dbReference type="GO" id="GO:0006357">
    <property type="term" value="P:regulation of transcription by RNA polymerase II"/>
    <property type="evidence" value="ECO:0007669"/>
    <property type="project" value="InterPro"/>
</dbReference>
<dbReference type="PANTHER" id="PTHR12849">
    <property type="entry name" value="RNA LARIAT DEBRANCHING ENZYME"/>
    <property type="match status" value="1"/>
</dbReference>
<evidence type="ECO:0000256" key="8">
    <source>
        <dbReference type="ARBA" id="ARBA00019612"/>
    </source>
</evidence>
<dbReference type="Gene3D" id="2.40.320.10">
    <property type="entry name" value="Hypothetical Protein Pfu-838710-001"/>
    <property type="match status" value="1"/>
</dbReference>
<name>A0A8S1HFQ8_9PELO</name>
<keyword evidence="17" id="KW-0464">Manganese</keyword>
<dbReference type="Pfam" id="PF09637">
    <property type="entry name" value="Med18"/>
    <property type="match status" value="1"/>
</dbReference>
<comment type="caution">
    <text evidence="23">The sequence shown here is derived from an EMBL/GenBank/DDBJ whole genome shotgun (WGS) entry which is preliminary data.</text>
</comment>
<dbReference type="CDD" id="cd00844">
    <property type="entry name" value="MPP_Dbr1_N"/>
    <property type="match status" value="1"/>
</dbReference>
<dbReference type="OrthoDB" id="407609at2759"/>
<keyword evidence="14" id="KW-0805">Transcription regulation</keyword>
<evidence type="ECO:0000256" key="3">
    <source>
        <dbReference type="ARBA" id="ARBA00001954"/>
    </source>
</evidence>
<evidence type="ECO:0000256" key="11">
    <source>
        <dbReference type="ARBA" id="ARBA00022801"/>
    </source>
</evidence>
<comment type="similarity">
    <text evidence="6">Belongs to the Mediator complex subunit 18 family.</text>
</comment>
<evidence type="ECO:0000256" key="5">
    <source>
        <dbReference type="ARBA" id="ARBA00006045"/>
    </source>
</evidence>
<evidence type="ECO:0000256" key="12">
    <source>
        <dbReference type="ARBA" id="ARBA00022833"/>
    </source>
</evidence>
<comment type="function">
    <text evidence="19">Component of the Mediator complex, a coactivator involved in the regulated transcription of nearly all RNA polymerase II-dependent genes. Mediator functions as a bridge to convey information from gene-specific regulatory proteins to the basal RNA polymerase II transcription machinery. Mediator is recruited to promoters by direct interactions with regulatory proteins and serves as a scaffold for the assembly of a functional preinitiation complex with RNA polymerase II and the general transcription factors.</text>
</comment>
<dbReference type="SMART" id="SM01124">
    <property type="entry name" value="DBR1"/>
    <property type="match status" value="2"/>
</dbReference>
<dbReference type="InterPro" id="IPR019095">
    <property type="entry name" value="Mediator_Med18"/>
</dbReference>
<evidence type="ECO:0000256" key="18">
    <source>
        <dbReference type="ARBA" id="ARBA00023242"/>
    </source>
</evidence>
<evidence type="ECO:0000256" key="1">
    <source>
        <dbReference type="ARBA" id="ARBA00001936"/>
    </source>
</evidence>
<keyword evidence="13" id="KW-0408">Iron</keyword>
<feature type="domain" description="Lariat debranching enzyme C-terminal" evidence="22">
    <location>
        <begin position="929"/>
        <end position="1076"/>
    </location>
</feature>
<dbReference type="EMBL" id="CAJGYM010000056">
    <property type="protein sequence ID" value="CAD6195506.1"/>
    <property type="molecule type" value="Genomic_DNA"/>
</dbReference>
<keyword evidence="12" id="KW-0862">Zinc</keyword>
<dbReference type="GO" id="GO:0003712">
    <property type="term" value="F:transcription coregulator activity"/>
    <property type="evidence" value="ECO:0007669"/>
    <property type="project" value="InterPro"/>
</dbReference>
<evidence type="ECO:0000256" key="17">
    <source>
        <dbReference type="ARBA" id="ARBA00023211"/>
    </source>
</evidence>
<dbReference type="SUPFAM" id="SSF56300">
    <property type="entry name" value="Metallo-dependent phosphatases"/>
    <property type="match status" value="2"/>
</dbReference>
<keyword evidence="16" id="KW-0804">Transcription</keyword>
<keyword evidence="15" id="KW-0010">Activator</keyword>
<dbReference type="InterPro" id="IPR007708">
    <property type="entry name" value="DBR1_C"/>
</dbReference>
<dbReference type="InterPro" id="IPR004843">
    <property type="entry name" value="Calcineurin-like_PHP"/>
</dbReference>
<evidence type="ECO:0000256" key="6">
    <source>
        <dbReference type="ARBA" id="ARBA00009814"/>
    </source>
</evidence>
<keyword evidence="24" id="KW-1185">Reference proteome</keyword>